<protein>
    <submittedName>
        <fullName evidence="1">Uncharacterized protein</fullName>
    </submittedName>
</protein>
<proteinExistence type="predicted"/>
<evidence type="ECO:0000313" key="1">
    <source>
        <dbReference type="EMBL" id="TDL19170.1"/>
    </source>
</evidence>
<dbReference type="EMBL" id="ML170199">
    <property type="protein sequence ID" value="TDL19170.1"/>
    <property type="molecule type" value="Genomic_DNA"/>
</dbReference>
<dbReference type="AlphaFoldDB" id="A0A4Y7PXA6"/>
<keyword evidence="2" id="KW-1185">Reference proteome</keyword>
<sequence length="120" mass="13705">MNKPGWKSILGTTNSSQCRQRRRSTLLLPHRLPAQVRALRSLVGWKRRKRATSTRRNIVQKRSIQSMSRRGIGMDWLGFCGVGPVMNARASASSEADKLTFARKKRPEVSWWTTEALPGW</sequence>
<evidence type="ECO:0000313" key="2">
    <source>
        <dbReference type="Proteomes" id="UP000294933"/>
    </source>
</evidence>
<dbReference type="Proteomes" id="UP000294933">
    <property type="component" value="Unassembled WGS sequence"/>
</dbReference>
<dbReference type="VEuPathDB" id="FungiDB:BD410DRAFT_447166"/>
<gene>
    <name evidence="1" type="ORF">BD410DRAFT_447166</name>
</gene>
<reference evidence="1 2" key="1">
    <citation type="submission" date="2018-06" db="EMBL/GenBank/DDBJ databases">
        <title>A transcriptomic atlas of mushroom development highlights an independent origin of complex multicellularity.</title>
        <authorList>
            <consortium name="DOE Joint Genome Institute"/>
            <person name="Krizsan K."/>
            <person name="Almasi E."/>
            <person name="Merenyi Z."/>
            <person name="Sahu N."/>
            <person name="Viragh M."/>
            <person name="Koszo T."/>
            <person name="Mondo S."/>
            <person name="Kiss B."/>
            <person name="Balint B."/>
            <person name="Kues U."/>
            <person name="Barry K."/>
            <person name="Hegedus J.C."/>
            <person name="Henrissat B."/>
            <person name="Johnson J."/>
            <person name="Lipzen A."/>
            <person name="Ohm R."/>
            <person name="Nagy I."/>
            <person name="Pangilinan J."/>
            <person name="Yan J."/>
            <person name="Xiong Y."/>
            <person name="Grigoriev I.V."/>
            <person name="Hibbett D.S."/>
            <person name="Nagy L.G."/>
        </authorList>
    </citation>
    <scope>NUCLEOTIDE SEQUENCE [LARGE SCALE GENOMIC DNA]</scope>
    <source>
        <strain evidence="1 2">SZMC22713</strain>
    </source>
</reference>
<name>A0A4Y7PXA6_9AGAM</name>
<organism evidence="1 2">
    <name type="scientific">Rickenella mellea</name>
    <dbReference type="NCBI Taxonomy" id="50990"/>
    <lineage>
        <taxon>Eukaryota</taxon>
        <taxon>Fungi</taxon>
        <taxon>Dikarya</taxon>
        <taxon>Basidiomycota</taxon>
        <taxon>Agaricomycotina</taxon>
        <taxon>Agaricomycetes</taxon>
        <taxon>Hymenochaetales</taxon>
        <taxon>Rickenellaceae</taxon>
        <taxon>Rickenella</taxon>
    </lineage>
</organism>
<accession>A0A4Y7PXA6</accession>